<organism evidence="1 2">
    <name type="scientific">Actinomadura vinacea</name>
    <dbReference type="NCBI Taxonomy" id="115336"/>
    <lineage>
        <taxon>Bacteria</taxon>
        <taxon>Bacillati</taxon>
        <taxon>Actinomycetota</taxon>
        <taxon>Actinomycetes</taxon>
        <taxon>Streptosporangiales</taxon>
        <taxon>Thermomonosporaceae</taxon>
        <taxon>Actinomadura</taxon>
    </lineage>
</organism>
<dbReference type="Proteomes" id="UP001501231">
    <property type="component" value="Unassembled WGS sequence"/>
</dbReference>
<accession>A0ABN3ILA4</accession>
<protein>
    <submittedName>
        <fullName evidence="1">Uncharacterized protein</fullName>
    </submittedName>
</protein>
<keyword evidence="2" id="KW-1185">Reference proteome</keyword>
<name>A0ABN3ILA4_9ACTN</name>
<dbReference type="EMBL" id="BAAARW010000005">
    <property type="protein sequence ID" value="GAA2407453.1"/>
    <property type="molecule type" value="Genomic_DNA"/>
</dbReference>
<proteinExistence type="predicted"/>
<reference evidence="1 2" key="1">
    <citation type="journal article" date="2019" name="Int. J. Syst. Evol. Microbiol.">
        <title>The Global Catalogue of Microorganisms (GCM) 10K type strain sequencing project: providing services to taxonomists for standard genome sequencing and annotation.</title>
        <authorList>
            <consortium name="The Broad Institute Genomics Platform"/>
            <consortium name="The Broad Institute Genome Sequencing Center for Infectious Disease"/>
            <person name="Wu L."/>
            <person name="Ma J."/>
        </authorList>
    </citation>
    <scope>NUCLEOTIDE SEQUENCE [LARGE SCALE GENOMIC DNA]</scope>
    <source>
        <strain evidence="1 2">JCM 3325</strain>
    </source>
</reference>
<evidence type="ECO:0000313" key="1">
    <source>
        <dbReference type="EMBL" id="GAA2407453.1"/>
    </source>
</evidence>
<sequence>MAKVMPQTNPLAALGAYMGAHGFAVDLTARDLKVTNAQVSECSGEVSYASDTITCRKRDDDGGRKWFFNSSGEPITEVERVADAALMIRSDLSGRAPAGGGQ</sequence>
<gene>
    <name evidence="1" type="ORF">GCM10010191_14730</name>
</gene>
<comment type="caution">
    <text evidence="1">The sequence shown here is derived from an EMBL/GenBank/DDBJ whole genome shotgun (WGS) entry which is preliminary data.</text>
</comment>
<evidence type="ECO:0000313" key="2">
    <source>
        <dbReference type="Proteomes" id="UP001501231"/>
    </source>
</evidence>